<keyword evidence="7" id="KW-0472">Membrane</keyword>
<evidence type="ECO:0000256" key="4">
    <source>
        <dbReference type="ARBA" id="ARBA00022603"/>
    </source>
</evidence>
<keyword evidence="6" id="KW-0949">S-adenosyl-L-methionine</keyword>
<dbReference type="SUPFAM" id="SSF55315">
    <property type="entry name" value="L30e-like"/>
    <property type="match status" value="1"/>
</dbReference>
<dbReference type="PANTHER" id="PTHR46429">
    <property type="entry name" value="23S RRNA (GUANOSINE-2'-O-)-METHYLTRANSFERASE RLMB"/>
    <property type="match status" value="1"/>
</dbReference>
<feature type="transmembrane region" description="Helical" evidence="7">
    <location>
        <begin position="216"/>
        <end position="240"/>
    </location>
</feature>
<evidence type="ECO:0000256" key="1">
    <source>
        <dbReference type="ARBA" id="ARBA00007228"/>
    </source>
</evidence>
<dbReference type="FunFam" id="3.40.1280.10:FF:000008">
    <property type="entry name" value="Group 3 RNA methyltransferase TrmH"/>
    <property type="match status" value="1"/>
</dbReference>
<keyword evidence="5" id="KW-0808">Transferase</keyword>
<dbReference type="InterPro" id="IPR029064">
    <property type="entry name" value="Ribosomal_eL30-like_sf"/>
</dbReference>
<dbReference type="Pfam" id="PF00588">
    <property type="entry name" value="SpoU_methylase"/>
    <property type="match status" value="1"/>
</dbReference>
<dbReference type="InterPro" id="IPR024915">
    <property type="entry name" value="23S_rRNA_MeTrfase_RlmB"/>
</dbReference>
<dbReference type="SUPFAM" id="SSF75217">
    <property type="entry name" value="alpha/beta knot"/>
    <property type="match status" value="1"/>
</dbReference>
<name>A0A381NLP9_9ZZZZ</name>
<keyword evidence="7" id="KW-1133">Transmembrane helix</keyword>
<dbReference type="PANTHER" id="PTHR46429:SF1">
    <property type="entry name" value="23S RRNA (GUANOSINE-2'-O-)-METHYLTRANSFERASE RLMB"/>
    <property type="match status" value="1"/>
</dbReference>
<evidence type="ECO:0000256" key="2">
    <source>
        <dbReference type="ARBA" id="ARBA00022490"/>
    </source>
</evidence>
<dbReference type="SMART" id="SM00967">
    <property type="entry name" value="SpoU_sub_bind"/>
    <property type="match status" value="1"/>
</dbReference>
<dbReference type="GO" id="GO:0006364">
    <property type="term" value="P:rRNA processing"/>
    <property type="evidence" value="ECO:0007669"/>
    <property type="project" value="UniProtKB-KW"/>
</dbReference>
<dbReference type="InterPro" id="IPR029028">
    <property type="entry name" value="Alpha/beta_knot_MTases"/>
</dbReference>
<dbReference type="AlphaFoldDB" id="A0A381NLP9"/>
<dbReference type="InterPro" id="IPR013123">
    <property type="entry name" value="SpoU_subst-bd"/>
</dbReference>
<dbReference type="EMBL" id="UINC01000444">
    <property type="protein sequence ID" value="SUZ55450.1"/>
    <property type="molecule type" value="Genomic_DNA"/>
</dbReference>
<evidence type="ECO:0000313" key="9">
    <source>
        <dbReference type="EMBL" id="SUZ55450.1"/>
    </source>
</evidence>
<evidence type="ECO:0000256" key="5">
    <source>
        <dbReference type="ARBA" id="ARBA00022679"/>
    </source>
</evidence>
<dbReference type="Pfam" id="PF08032">
    <property type="entry name" value="SpoU_sub_bind"/>
    <property type="match status" value="1"/>
</dbReference>
<keyword evidence="2" id="KW-0963">Cytoplasm</keyword>
<keyword evidence="4" id="KW-0489">Methyltransferase</keyword>
<reference evidence="9" key="1">
    <citation type="submission" date="2018-05" db="EMBL/GenBank/DDBJ databases">
        <authorList>
            <person name="Lanie J.A."/>
            <person name="Ng W.-L."/>
            <person name="Kazmierczak K.M."/>
            <person name="Andrzejewski T.M."/>
            <person name="Davidsen T.M."/>
            <person name="Wayne K.J."/>
            <person name="Tettelin H."/>
            <person name="Glass J.I."/>
            <person name="Rusch D."/>
            <person name="Podicherti R."/>
            <person name="Tsui H.-C.T."/>
            <person name="Winkler M.E."/>
        </authorList>
    </citation>
    <scope>NUCLEOTIDE SEQUENCE</scope>
</reference>
<organism evidence="9">
    <name type="scientific">marine metagenome</name>
    <dbReference type="NCBI Taxonomy" id="408172"/>
    <lineage>
        <taxon>unclassified sequences</taxon>
        <taxon>metagenomes</taxon>
        <taxon>ecological metagenomes</taxon>
    </lineage>
</organism>
<dbReference type="GO" id="GO:0003723">
    <property type="term" value="F:RNA binding"/>
    <property type="evidence" value="ECO:0007669"/>
    <property type="project" value="InterPro"/>
</dbReference>
<evidence type="ECO:0000256" key="7">
    <source>
        <dbReference type="SAM" id="Phobius"/>
    </source>
</evidence>
<dbReference type="InterPro" id="IPR029026">
    <property type="entry name" value="tRNA_m1G_MTases_N"/>
</dbReference>
<keyword evidence="7" id="KW-0812">Transmembrane</keyword>
<dbReference type="HAMAP" id="MF_01887">
    <property type="entry name" value="23SrRNA_methyltr_B"/>
    <property type="match status" value="1"/>
</dbReference>
<proteinExistence type="inferred from homology"/>
<dbReference type="NCBIfam" id="TIGR00186">
    <property type="entry name" value="rRNA_methyl_3"/>
    <property type="match status" value="1"/>
</dbReference>
<comment type="similarity">
    <text evidence="1">Belongs to the class IV-like SAM-binding methyltransferase superfamily. RNA methyltransferase TrmH family.</text>
</comment>
<keyword evidence="3" id="KW-0698">rRNA processing</keyword>
<dbReference type="GO" id="GO:0005829">
    <property type="term" value="C:cytosol"/>
    <property type="evidence" value="ECO:0007669"/>
    <property type="project" value="TreeGrafter"/>
</dbReference>
<gene>
    <name evidence="9" type="ORF">METZ01_LOCUS8304</name>
</gene>
<dbReference type="InterPro" id="IPR001537">
    <property type="entry name" value="SpoU_MeTrfase"/>
</dbReference>
<feature type="domain" description="RNA 2-O ribose methyltransferase substrate binding" evidence="8">
    <location>
        <begin position="7"/>
        <end position="82"/>
    </location>
</feature>
<dbReference type="Gene3D" id="3.40.1280.10">
    <property type="match status" value="1"/>
</dbReference>
<dbReference type="CDD" id="cd18103">
    <property type="entry name" value="SpoU-like_RlmB"/>
    <property type="match status" value="1"/>
</dbReference>
<dbReference type="InterPro" id="IPR004441">
    <property type="entry name" value="rRNA_MeTrfase_TrmH"/>
</dbReference>
<evidence type="ECO:0000256" key="6">
    <source>
        <dbReference type="ARBA" id="ARBA00022691"/>
    </source>
</evidence>
<accession>A0A381NLP9</accession>
<dbReference type="GO" id="GO:0008173">
    <property type="term" value="F:RNA methyltransferase activity"/>
    <property type="evidence" value="ECO:0007669"/>
    <property type="project" value="InterPro"/>
</dbReference>
<protein>
    <recommendedName>
        <fullName evidence="8">RNA 2-O ribose methyltransferase substrate binding domain-containing protein</fullName>
    </recommendedName>
</protein>
<dbReference type="GO" id="GO:0032259">
    <property type="term" value="P:methylation"/>
    <property type="evidence" value="ECO:0007669"/>
    <property type="project" value="UniProtKB-KW"/>
</dbReference>
<sequence>MVKQSHMAIGIHAVMELLKHSRGDVTRVMFQAERRDKRLQELRRIAKSAQIPTEELGKEDLDKKATGVHQGVVALYGGESKSLDLAALLHLLRELDSDPLLLVLDGITDPHNLGACLRSAGAAGAHAVIIPRDRSANLNATVRKVASGAAETVNLVVVTNLARCLQQLKERGIWLVGTDANAEKSLYEQELAGPLALVMGSEGRGLRRLTREKCDFLVSIPMAGAVSSLNVSVATGILLFEAIRQRHISLN</sequence>
<dbReference type="Gene3D" id="3.30.1330.30">
    <property type="match status" value="1"/>
</dbReference>
<evidence type="ECO:0000259" key="8">
    <source>
        <dbReference type="SMART" id="SM00967"/>
    </source>
</evidence>
<evidence type="ECO:0000256" key="3">
    <source>
        <dbReference type="ARBA" id="ARBA00022552"/>
    </source>
</evidence>